<dbReference type="PANTHER" id="PTHR46796:SF13">
    <property type="entry name" value="HTH-TYPE TRANSCRIPTIONAL ACTIVATOR RHAS"/>
    <property type="match status" value="1"/>
</dbReference>
<keyword evidence="1" id="KW-0805">Transcription regulation</keyword>
<accession>A0A9X3SRG0</accession>
<dbReference type="PROSITE" id="PS00041">
    <property type="entry name" value="HTH_ARAC_FAMILY_1"/>
    <property type="match status" value="1"/>
</dbReference>
<keyword evidence="3" id="KW-0804">Transcription</keyword>
<evidence type="ECO:0000256" key="1">
    <source>
        <dbReference type="ARBA" id="ARBA00023015"/>
    </source>
</evidence>
<dbReference type="InterPro" id="IPR050204">
    <property type="entry name" value="AraC_XylS_family_regulators"/>
</dbReference>
<name>A0A9X3SRG0_9ACTN</name>
<evidence type="ECO:0000259" key="4">
    <source>
        <dbReference type="PROSITE" id="PS01124"/>
    </source>
</evidence>
<dbReference type="RefSeq" id="WP_270111340.1">
    <property type="nucleotide sequence ID" value="NZ_JAPZVP010000013.1"/>
</dbReference>
<comment type="caution">
    <text evidence="5">The sequence shown here is derived from an EMBL/GenBank/DDBJ whole genome shotgun (WGS) entry which is preliminary data.</text>
</comment>
<dbReference type="PROSITE" id="PS01124">
    <property type="entry name" value="HTH_ARAC_FAMILY_2"/>
    <property type="match status" value="1"/>
</dbReference>
<keyword evidence="2" id="KW-0238">DNA-binding</keyword>
<evidence type="ECO:0000256" key="2">
    <source>
        <dbReference type="ARBA" id="ARBA00023125"/>
    </source>
</evidence>
<dbReference type="Proteomes" id="UP001146067">
    <property type="component" value="Unassembled WGS sequence"/>
</dbReference>
<proteinExistence type="predicted"/>
<dbReference type="Pfam" id="PF12833">
    <property type="entry name" value="HTH_18"/>
    <property type="match status" value="1"/>
</dbReference>
<organism evidence="5 6">
    <name type="scientific">Glycomyces luteolus</name>
    <dbReference type="NCBI Taxonomy" id="2670330"/>
    <lineage>
        <taxon>Bacteria</taxon>
        <taxon>Bacillati</taxon>
        <taxon>Actinomycetota</taxon>
        <taxon>Actinomycetes</taxon>
        <taxon>Glycomycetales</taxon>
        <taxon>Glycomycetaceae</taxon>
        <taxon>Glycomyces</taxon>
    </lineage>
</organism>
<dbReference type="InterPro" id="IPR018060">
    <property type="entry name" value="HTH_AraC"/>
</dbReference>
<gene>
    <name evidence="5" type="ORF">O1R50_17085</name>
</gene>
<protein>
    <submittedName>
        <fullName evidence="5">AraC family transcriptional regulator</fullName>
    </submittedName>
</protein>
<dbReference type="PANTHER" id="PTHR46796">
    <property type="entry name" value="HTH-TYPE TRANSCRIPTIONAL ACTIVATOR RHAS-RELATED"/>
    <property type="match status" value="1"/>
</dbReference>
<dbReference type="SMART" id="SM00342">
    <property type="entry name" value="HTH_ARAC"/>
    <property type="match status" value="1"/>
</dbReference>
<keyword evidence="6" id="KW-1185">Reference proteome</keyword>
<dbReference type="InterPro" id="IPR018062">
    <property type="entry name" value="HTH_AraC-typ_CS"/>
</dbReference>
<dbReference type="EMBL" id="JAPZVP010000013">
    <property type="protein sequence ID" value="MDA1361346.1"/>
    <property type="molecule type" value="Genomic_DNA"/>
</dbReference>
<dbReference type="Pfam" id="PF12852">
    <property type="entry name" value="Cupin_6"/>
    <property type="match status" value="1"/>
</dbReference>
<feature type="domain" description="HTH araC/xylS-type" evidence="4">
    <location>
        <begin position="192"/>
        <end position="290"/>
    </location>
</feature>
<dbReference type="Gene3D" id="1.10.10.60">
    <property type="entry name" value="Homeodomain-like"/>
    <property type="match status" value="2"/>
</dbReference>
<sequence length="293" mass="31860">MDPLSDMLADIRADGASVHRAALDPPWRLRFDSAPLTMVTAVAGNAELVLGGGTGHRLTAGSTAIARVPFDLVDAHSTLDRPIPAIAMSEAPQADRSASTVLIAGTYRPASARHQRLLRALPEALVLDEEVDDVLWLHSMRDALDRAHAPGGQAMLDRILDWGLVCTLGCWFARQEAEAPGWYRGALDPVTGPALEAVHRRPDRAWTVEALAAQANVSRAHFAKRFTEVMAQPPLRYVTERRMELAADLLADPQIPVAAAAAAVGYRDPFAFSTAFKRHRGLSPRAYRSRSRV</sequence>
<evidence type="ECO:0000313" key="6">
    <source>
        <dbReference type="Proteomes" id="UP001146067"/>
    </source>
</evidence>
<reference evidence="5" key="1">
    <citation type="submission" date="2022-12" db="EMBL/GenBank/DDBJ databases">
        <title>Gycomyces niveus sp.nov.,a novel actinomycete isolated from soil in Shouguan.</title>
        <authorList>
            <person name="Yang X."/>
        </authorList>
    </citation>
    <scope>NUCLEOTIDE SEQUENCE</scope>
    <source>
        <strain evidence="5">NEAU-A15</strain>
    </source>
</reference>
<dbReference type="InterPro" id="IPR009057">
    <property type="entry name" value="Homeodomain-like_sf"/>
</dbReference>
<evidence type="ECO:0000313" key="5">
    <source>
        <dbReference type="EMBL" id="MDA1361346.1"/>
    </source>
</evidence>
<dbReference type="GO" id="GO:0003700">
    <property type="term" value="F:DNA-binding transcription factor activity"/>
    <property type="evidence" value="ECO:0007669"/>
    <property type="project" value="InterPro"/>
</dbReference>
<evidence type="ECO:0000256" key="3">
    <source>
        <dbReference type="ARBA" id="ARBA00023163"/>
    </source>
</evidence>
<dbReference type="SUPFAM" id="SSF46689">
    <property type="entry name" value="Homeodomain-like"/>
    <property type="match status" value="2"/>
</dbReference>
<dbReference type="AlphaFoldDB" id="A0A9X3SRG0"/>
<dbReference type="InterPro" id="IPR032783">
    <property type="entry name" value="AraC_lig"/>
</dbReference>
<dbReference type="GO" id="GO:0043565">
    <property type="term" value="F:sequence-specific DNA binding"/>
    <property type="evidence" value="ECO:0007669"/>
    <property type="project" value="InterPro"/>
</dbReference>